<dbReference type="OrthoDB" id="9802385at2"/>
<dbReference type="CDD" id="cd00077">
    <property type="entry name" value="HDc"/>
    <property type="match status" value="1"/>
</dbReference>
<dbReference type="PANTHER" id="PTHR46246">
    <property type="entry name" value="GUANOSINE-3',5'-BIS(DIPHOSPHATE) 3'-PYROPHOSPHOHYDROLASE MESH1"/>
    <property type="match status" value="1"/>
</dbReference>
<accession>A0A0M2T173</accession>
<name>A0A0M2T173_9BACI</name>
<keyword evidence="3" id="KW-1185">Reference proteome</keyword>
<feature type="domain" description="HD/PDEase" evidence="1">
    <location>
        <begin position="23"/>
        <end position="130"/>
    </location>
</feature>
<dbReference type="AlphaFoldDB" id="A0A0M2T173"/>
<reference evidence="2 3" key="1">
    <citation type="submission" date="2015-04" db="EMBL/GenBank/DDBJ databases">
        <title>Taxonomic description and genome sequence of Bacillus campisalis sp. nov., a novel member of the genus Bacillus isolated from solar saltern.</title>
        <authorList>
            <person name="Mathan Kumar R."/>
            <person name="Kaur G."/>
            <person name="Kumar A."/>
            <person name="Singh N.K."/>
            <person name="Kaur N."/>
            <person name="Kumar N."/>
            <person name="Mayilraj S."/>
        </authorList>
    </citation>
    <scope>NUCLEOTIDE SEQUENCE [LARGE SCALE GENOMIC DNA]</scope>
    <source>
        <strain evidence="2 3">SA2-6</strain>
    </source>
</reference>
<dbReference type="Gene3D" id="1.10.3210.10">
    <property type="entry name" value="Hypothetical protein af1432"/>
    <property type="match status" value="1"/>
</dbReference>
<dbReference type="InterPro" id="IPR052194">
    <property type="entry name" value="MESH1"/>
</dbReference>
<evidence type="ECO:0000313" key="2">
    <source>
        <dbReference type="EMBL" id="KKK38575.1"/>
    </source>
</evidence>
<dbReference type="SMART" id="SM00471">
    <property type="entry name" value="HDc"/>
    <property type="match status" value="1"/>
</dbReference>
<dbReference type="EMBL" id="LAYY01000007">
    <property type="protein sequence ID" value="KKK38575.1"/>
    <property type="molecule type" value="Genomic_DNA"/>
</dbReference>
<organism evidence="2 3">
    <name type="scientific">Mesobacillus campisalis</name>
    <dbReference type="NCBI Taxonomy" id="1408103"/>
    <lineage>
        <taxon>Bacteria</taxon>
        <taxon>Bacillati</taxon>
        <taxon>Bacillota</taxon>
        <taxon>Bacilli</taxon>
        <taxon>Bacillales</taxon>
        <taxon>Bacillaceae</taxon>
        <taxon>Mesobacillus</taxon>
    </lineage>
</organism>
<dbReference type="Proteomes" id="UP000034166">
    <property type="component" value="Unassembled WGS sequence"/>
</dbReference>
<sequence>MEIIEKALKFASQAHDGQFRKSTRIPYITHPAAVGMMLLKEGCRDEVVAAGLLHDTVEDTWTTLEEISEQFGEDVAVIVEGCSEPDKTLSWESRKEHTILFLKNASEDIRLVACADKLHNLRSIAMDHMEEGEAVWERFNRGRDKQEWYYRSLADSLGHQSDFPLLEELRKEIRKLFGGEDPTAK</sequence>
<dbReference type="GO" id="GO:0008893">
    <property type="term" value="F:guanosine-3',5'-bis(diphosphate) 3'-diphosphatase activity"/>
    <property type="evidence" value="ECO:0007669"/>
    <property type="project" value="TreeGrafter"/>
</dbReference>
<dbReference type="Pfam" id="PF13328">
    <property type="entry name" value="HD_4"/>
    <property type="match status" value="1"/>
</dbReference>
<dbReference type="SUPFAM" id="SSF109604">
    <property type="entry name" value="HD-domain/PDEase-like"/>
    <property type="match status" value="1"/>
</dbReference>
<evidence type="ECO:0000313" key="3">
    <source>
        <dbReference type="Proteomes" id="UP000034166"/>
    </source>
</evidence>
<protein>
    <submittedName>
        <fullName evidence="2">Phosphohydrolase</fullName>
    </submittedName>
</protein>
<keyword evidence="2" id="KW-0378">Hydrolase</keyword>
<dbReference type="RefSeq" id="WP_046523267.1">
    <property type="nucleotide sequence ID" value="NZ_LAYY01000007.1"/>
</dbReference>
<evidence type="ECO:0000259" key="1">
    <source>
        <dbReference type="SMART" id="SM00471"/>
    </source>
</evidence>
<comment type="caution">
    <text evidence="2">The sequence shown here is derived from an EMBL/GenBank/DDBJ whole genome shotgun (WGS) entry which is preliminary data.</text>
</comment>
<gene>
    <name evidence="2" type="ORF">WQ57_08225</name>
</gene>
<proteinExistence type="predicted"/>
<dbReference type="InterPro" id="IPR003607">
    <property type="entry name" value="HD/PDEase_dom"/>
</dbReference>
<dbReference type="PANTHER" id="PTHR46246:SF1">
    <property type="entry name" value="GUANOSINE-3',5'-BIS(DIPHOSPHATE) 3'-PYROPHOSPHOHYDROLASE MESH1"/>
    <property type="match status" value="1"/>
</dbReference>
<dbReference type="PATRIC" id="fig|1408103.3.peg.1852"/>